<keyword evidence="2" id="KW-0732">Signal</keyword>
<dbReference type="Pfam" id="PF06207">
    <property type="entry name" value="DUF1002"/>
    <property type="match status" value="1"/>
</dbReference>
<protein>
    <recommendedName>
        <fullName evidence="5">DUF1002 domain-containing protein</fullName>
    </recommendedName>
</protein>
<organism evidence="3 4">
    <name type="scientific">Candidatus Enterococcus lowellii</name>
    <dbReference type="NCBI Taxonomy" id="2230877"/>
    <lineage>
        <taxon>Bacteria</taxon>
        <taxon>Bacillati</taxon>
        <taxon>Bacillota</taxon>
        <taxon>Bacilli</taxon>
        <taxon>Lactobacillales</taxon>
        <taxon>Enterococcaceae</taxon>
        <taxon>Enterococcus</taxon>
    </lineage>
</organism>
<dbReference type="EMBL" id="CP147251">
    <property type="protein sequence ID" value="WYJ76519.1"/>
    <property type="molecule type" value="Genomic_DNA"/>
</dbReference>
<dbReference type="Proteomes" id="UP000664701">
    <property type="component" value="Chromosome"/>
</dbReference>
<keyword evidence="4" id="KW-1185">Reference proteome</keyword>
<sequence length="340" mass="37597">MKLKKIITNTVLCTTVLQVGLMATSVGVLADTTEQTQKVKDEGWDVPSVALGNGLTEQEKTQTLEKLNVKENEAYNTFVVNGDDLVNYVTDIDSFTSDSKAYSSAYMVRTKDGSGVNVTIETPENITSRTEANYRNAAITSGVYDADIRIASVRVMDGSGALAGIYKIYDEVDPAADEQEAQERAQNREVAQEESAVVSEITKENEENADFSDDNLAVALAEIKLELQKIKDELAKMNEEQGREKVQQIVIEQLNIQGLGDVLSSEQVTSLSNTMYNFSQAPVINNEQITEQLTTLKDDLMTNGKDFINNAAEKLNSEETKGFFANIWSTIKSFFEGWFN</sequence>
<accession>A0ABZ2SRK6</accession>
<feature type="chain" id="PRO_5045349185" description="DUF1002 domain-containing protein" evidence="2">
    <location>
        <begin position="31"/>
        <end position="340"/>
    </location>
</feature>
<gene>
    <name evidence="3" type="ORF">DOK78_001152</name>
</gene>
<evidence type="ECO:0000256" key="2">
    <source>
        <dbReference type="SAM" id="SignalP"/>
    </source>
</evidence>
<reference evidence="3 4" key="2">
    <citation type="submission" date="2024-03" db="EMBL/GenBank/DDBJ databases">
        <title>The Genome Sequence of Enterococcus sp. DIV2402.</title>
        <authorList>
            <consortium name="The Broad Institute Genomics Platform"/>
            <consortium name="The Broad Institute Microbial Omics Core"/>
            <consortium name="The Broad Institute Genomic Center for Infectious Diseases"/>
            <person name="Earl A."/>
            <person name="Manson A."/>
            <person name="Gilmore M."/>
            <person name="Schwartman J."/>
            <person name="Shea T."/>
            <person name="Abouelleil A."/>
            <person name="Cao P."/>
            <person name="Chapman S."/>
            <person name="Cusick C."/>
            <person name="Young S."/>
            <person name="Neafsey D."/>
            <person name="Nusbaum C."/>
            <person name="Birren B."/>
        </authorList>
    </citation>
    <scope>NUCLEOTIDE SEQUENCE [LARGE SCALE GENOMIC DNA]</scope>
    <source>
        <strain evidence="3 4">DIV2402</strain>
    </source>
</reference>
<evidence type="ECO:0000313" key="4">
    <source>
        <dbReference type="Proteomes" id="UP000664701"/>
    </source>
</evidence>
<dbReference type="InterPro" id="IPR009343">
    <property type="entry name" value="DUF1002"/>
</dbReference>
<evidence type="ECO:0000313" key="3">
    <source>
        <dbReference type="EMBL" id="WYJ76519.1"/>
    </source>
</evidence>
<evidence type="ECO:0008006" key="5">
    <source>
        <dbReference type="Google" id="ProtNLM"/>
    </source>
</evidence>
<evidence type="ECO:0000256" key="1">
    <source>
        <dbReference type="SAM" id="Coils"/>
    </source>
</evidence>
<proteinExistence type="predicted"/>
<dbReference type="RefSeq" id="WP_207941362.1">
    <property type="nucleotide sequence ID" value="NZ_CP147251.1"/>
</dbReference>
<feature type="coiled-coil region" evidence="1">
    <location>
        <begin position="220"/>
        <end position="247"/>
    </location>
</feature>
<name>A0ABZ2SRK6_9ENTE</name>
<keyword evidence="1" id="KW-0175">Coiled coil</keyword>
<reference evidence="3 4" key="1">
    <citation type="submission" date="2021-03" db="EMBL/GenBank/DDBJ databases">
        <authorList>
            <person name="Gilmore M.S."/>
            <person name="Schwartzman J."/>
            <person name="Van Tyne D."/>
            <person name="Martin M."/>
            <person name="Earl A.M."/>
            <person name="Manson A.L."/>
            <person name="Straub T."/>
            <person name="Salamzade R."/>
            <person name="Saavedra J."/>
            <person name="Lebreton F."/>
            <person name="Prichula J."/>
            <person name="Schaufler K."/>
            <person name="Gaca A."/>
            <person name="Sgardioli B."/>
            <person name="Wagenaar J."/>
            <person name="Strong T."/>
        </authorList>
    </citation>
    <scope>NUCLEOTIDE SEQUENCE [LARGE SCALE GENOMIC DNA]</scope>
    <source>
        <strain evidence="3 4">DIV2402</strain>
    </source>
</reference>
<feature type="signal peptide" evidence="2">
    <location>
        <begin position="1"/>
        <end position="30"/>
    </location>
</feature>